<sequence>MTPAERLAAALVALNQLDSAMIQTDDDKDKKEGKGKGGKTRA</sequence>
<dbReference type="EMBL" id="JBHSBC010000004">
    <property type="protein sequence ID" value="MFC3979690.1"/>
    <property type="molecule type" value="Genomic_DNA"/>
</dbReference>
<keyword evidence="3" id="KW-1185">Reference proteome</keyword>
<proteinExistence type="predicted"/>
<feature type="compositionally biased region" description="Basic and acidic residues" evidence="1">
    <location>
        <begin position="25"/>
        <end position="35"/>
    </location>
</feature>
<organism evidence="2 3">
    <name type="scientific">Streptosporangium jomthongense</name>
    <dbReference type="NCBI Taxonomy" id="1193683"/>
    <lineage>
        <taxon>Bacteria</taxon>
        <taxon>Bacillati</taxon>
        <taxon>Actinomycetota</taxon>
        <taxon>Actinomycetes</taxon>
        <taxon>Streptosporangiales</taxon>
        <taxon>Streptosporangiaceae</taxon>
        <taxon>Streptosporangium</taxon>
    </lineage>
</organism>
<gene>
    <name evidence="2" type="ORF">ACFOYY_06150</name>
</gene>
<comment type="caution">
    <text evidence="2">The sequence shown here is derived from an EMBL/GenBank/DDBJ whole genome shotgun (WGS) entry which is preliminary data.</text>
</comment>
<name>A0ABV8EWY7_9ACTN</name>
<protein>
    <submittedName>
        <fullName evidence="2">Uncharacterized protein</fullName>
    </submittedName>
</protein>
<dbReference type="Proteomes" id="UP001595698">
    <property type="component" value="Unassembled WGS sequence"/>
</dbReference>
<dbReference type="RefSeq" id="WP_386188523.1">
    <property type="nucleotide sequence ID" value="NZ_JBHSBC010000004.1"/>
</dbReference>
<evidence type="ECO:0000313" key="2">
    <source>
        <dbReference type="EMBL" id="MFC3979690.1"/>
    </source>
</evidence>
<reference evidence="3" key="1">
    <citation type="journal article" date="2019" name="Int. J. Syst. Evol. Microbiol.">
        <title>The Global Catalogue of Microorganisms (GCM) 10K type strain sequencing project: providing services to taxonomists for standard genome sequencing and annotation.</title>
        <authorList>
            <consortium name="The Broad Institute Genomics Platform"/>
            <consortium name="The Broad Institute Genome Sequencing Center for Infectious Disease"/>
            <person name="Wu L."/>
            <person name="Ma J."/>
        </authorList>
    </citation>
    <scope>NUCLEOTIDE SEQUENCE [LARGE SCALE GENOMIC DNA]</scope>
    <source>
        <strain evidence="3">TBRC 7912</strain>
    </source>
</reference>
<evidence type="ECO:0000256" key="1">
    <source>
        <dbReference type="SAM" id="MobiDB-lite"/>
    </source>
</evidence>
<feature type="region of interest" description="Disordered" evidence="1">
    <location>
        <begin position="20"/>
        <end position="42"/>
    </location>
</feature>
<evidence type="ECO:0000313" key="3">
    <source>
        <dbReference type="Proteomes" id="UP001595698"/>
    </source>
</evidence>
<accession>A0ABV8EWY7</accession>